<evidence type="ECO:0000313" key="2">
    <source>
        <dbReference type="EMBL" id="MBJ6727913.1"/>
    </source>
</evidence>
<feature type="transmembrane region" description="Helical" evidence="1">
    <location>
        <begin position="46"/>
        <end position="69"/>
    </location>
</feature>
<protein>
    <submittedName>
        <fullName evidence="2">DUF4160 domain-containing protein</fullName>
    </submittedName>
</protein>
<dbReference type="EMBL" id="JAEMHM010000033">
    <property type="protein sequence ID" value="MBJ6727913.1"/>
    <property type="molecule type" value="Genomic_DNA"/>
</dbReference>
<keyword evidence="1" id="KW-0812">Transmembrane</keyword>
<accession>A0A8J7M3E4</accession>
<feature type="transmembrane region" description="Helical" evidence="1">
    <location>
        <begin position="81"/>
        <end position="103"/>
    </location>
</feature>
<dbReference type="InterPro" id="IPR025427">
    <property type="entry name" value="DUF4160"/>
</dbReference>
<proteinExistence type="predicted"/>
<dbReference type="AlphaFoldDB" id="A0A8J7M3E4"/>
<reference evidence="2" key="1">
    <citation type="submission" date="2020-12" db="EMBL/GenBank/DDBJ databases">
        <title>Geomonas sp. Red875, isolated from river sediment.</title>
        <authorList>
            <person name="Xu Z."/>
            <person name="Zhang Z."/>
            <person name="Masuda Y."/>
            <person name="Itoh H."/>
            <person name="Senoo K."/>
        </authorList>
    </citation>
    <scope>NUCLEOTIDE SEQUENCE</scope>
    <source>
        <strain evidence="2">Red875</strain>
    </source>
</reference>
<feature type="transmembrane region" description="Helical" evidence="1">
    <location>
        <begin position="12"/>
        <end position="34"/>
    </location>
</feature>
<evidence type="ECO:0000313" key="3">
    <source>
        <dbReference type="Proteomes" id="UP000636888"/>
    </source>
</evidence>
<feature type="transmembrane region" description="Helical" evidence="1">
    <location>
        <begin position="109"/>
        <end position="126"/>
    </location>
</feature>
<name>A0A8J7M3E4_9BACT</name>
<evidence type="ECO:0000256" key="1">
    <source>
        <dbReference type="SAM" id="Phobius"/>
    </source>
</evidence>
<dbReference type="Proteomes" id="UP000636888">
    <property type="component" value="Unassembled WGS sequence"/>
</dbReference>
<keyword evidence="3" id="KW-1185">Reference proteome</keyword>
<dbReference type="Pfam" id="PF13711">
    <property type="entry name" value="DUF4160"/>
    <property type="match status" value="1"/>
</dbReference>
<keyword evidence="1" id="KW-0472">Membrane</keyword>
<comment type="caution">
    <text evidence="2">The sequence shown here is derived from an EMBL/GenBank/DDBJ whole genome shotgun (WGS) entry which is preliminary data.</text>
</comment>
<gene>
    <name evidence="2" type="ORF">JFN93_24660</name>
</gene>
<organism evidence="2 3">
    <name type="scientific">Geomesophilobacter sediminis</name>
    <dbReference type="NCBI Taxonomy" id="2798584"/>
    <lineage>
        <taxon>Bacteria</taxon>
        <taxon>Pseudomonadati</taxon>
        <taxon>Thermodesulfobacteriota</taxon>
        <taxon>Desulfuromonadia</taxon>
        <taxon>Geobacterales</taxon>
        <taxon>Geobacteraceae</taxon>
        <taxon>Geomesophilobacter</taxon>
    </lineage>
</organism>
<keyword evidence="1" id="KW-1133">Transmembrane helix</keyword>
<sequence>MPHPTMSKITFFELAAAMLTFVFSVAVVASLPAFQATLAPNPVQLLLGFTFGTFLTMICGTGGQLVYAVTARHRVEPERRAVWLPPLGALATFFVLAVLGFVWVMNQTIGAGSFFGIGSLVGAILAETGIIRIGKKKCIVAPNPAIAEFASMRIYLGDPQQVKQPHVIAETDGIKVTYSLGGEVVEGSIPHENKILLEAWLELRGKELLKNWRLLEAGQKTFKIAGLE</sequence>
<dbReference type="RefSeq" id="WP_199387053.1">
    <property type="nucleotide sequence ID" value="NZ_JAEMHM010000033.1"/>
</dbReference>